<evidence type="ECO:0000256" key="1">
    <source>
        <dbReference type="SAM" id="Coils"/>
    </source>
</evidence>
<accession>A0A428USF0</accession>
<proteinExistence type="predicted"/>
<evidence type="ECO:0000256" key="2">
    <source>
        <dbReference type="SAM" id="MobiDB-lite"/>
    </source>
</evidence>
<protein>
    <submittedName>
        <fullName evidence="3">Uncharacterized protein</fullName>
    </submittedName>
</protein>
<comment type="caution">
    <text evidence="3">The sequence shown here is derived from an EMBL/GenBank/DDBJ whole genome shotgun (WGS) entry which is preliminary data.</text>
</comment>
<feature type="compositionally biased region" description="Basic residues" evidence="2">
    <location>
        <begin position="115"/>
        <end position="136"/>
    </location>
</feature>
<dbReference type="Proteomes" id="UP000288429">
    <property type="component" value="Unassembled WGS sequence"/>
</dbReference>
<keyword evidence="4" id="KW-1185">Reference proteome</keyword>
<keyword evidence="1" id="KW-0175">Coiled coil</keyword>
<dbReference type="EMBL" id="NIZV01000036">
    <property type="protein sequence ID" value="RSM17184.1"/>
    <property type="molecule type" value="Genomic_DNA"/>
</dbReference>
<dbReference type="AlphaFoldDB" id="A0A428USF0"/>
<evidence type="ECO:0000313" key="3">
    <source>
        <dbReference type="EMBL" id="RSM17184.1"/>
    </source>
</evidence>
<organism evidence="3 4">
    <name type="scientific">Fusarium ambrosium</name>
    <dbReference type="NCBI Taxonomy" id="131363"/>
    <lineage>
        <taxon>Eukaryota</taxon>
        <taxon>Fungi</taxon>
        <taxon>Dikarya</taxon>
        <taxon>Ascomycota</taxon>
        <taxon>Pezizomycotina</taxon>
        <taxon>Sordariomycetes</taxon>
        <taxon>Hypocreomycetidae</taxon>
        <taxon>Hypocreales</taxon>
        <taxon>Nectriaceae</taxon>
        <taxon>Fusarium</taxon>
        <taxon>Fusarium solani species complex</taxon>
    </lineage>
</organism>
<feature type="compositionally biased region" description="Polar residues" evidence="2">
    <location>
        <begin position="1"/>
        <end position="12"/>
    </location>
</feature>
<reference evidence="3 4" key="1">
    <citation type="submission" date="2017-06" db="EMBL/GenBank/DDBJ databases">
        <title>Cmopartive genomic analysis of Ambrosia Fusariam Clade fungi.</title>
        <authorList>
            <person name="Stajich J.E."/>
            <person name="Carrillo J."/>
            <person name="Kijimoto T."/>
            <person name="Eskalen A."/>
            <person name="O'Donnell K."/>
            <person name="Kasson M."/>
        </authorList>
    </citation>
    <scope>NUCLEOTIDE SEQUENCE [LARGE SCALE GENOMIC DNA]</scope>
    <source>
        <strain evidence="3 4">NRRL 20438</strain>
    </source>
</reference>
<name>A0A428USF0_9HYPO</name>
<evidence type="ECO:0000313" key="4">
    <source>
        <dbReference type="Proteomes" id="UP000288429"/>
    </source>
</evidence>
<gene>
    <name evidence="3" type="ORF">CDV31_003898</name>
</gene>
<sequence>MDKINMRTTSRVDVNKQPPEPESTTRSSPPTSPRASQPEQPQQHDRPGRERIHKAAPNRVRSQSAEPNRKPSIFRSIFRNATNVARKYNNKANTKYDPQIHIDPPINGPRDPNKPHRGGRPRRRSSFAHPPSKRRHWQGEPIPGPGERNPPTTAAGKTDKTDEEIDDETTARILASPNHSDPVISQINAMVEDEDDQAPPPKLGPVKSVTFDIQMETEDTDKNLSKPQQQLDDKDELIQHLKNELQQKEESLAIMQKKAADAEAKAADIPPALVLLRSEEELINGWNDLAHEIHNFVRGYLKNADRKNREKWMATNKRKLKEIAPSYKKIAADSKHVRWLIEALIWKLLCRTIFGSSTNEAPVAWGGRYGELLSELGSALMERLEPEDERFQRLYHHWKALSTNLFHMAGLQEMAETRVNRIMDVLGCALGDLLSPAAAKDTLYHKALLSIVRNAASLDRLFSGQTKWYLAYYPPDKHGPESRPGRIRFATSNGPIGSDRFTVRPALCRAGGGDGEIYNSFKPIVNHVMKP</sequence>
<feature type="region of interest" description="Disordered" evidence="2">
    <location>
        <begin position="1"/>
        <end position="166"/>
    </location>
</feature>
<feature type="compositionally biased region" description="Low complexity" evidence="2">
    <location>
        <begin position="22"/>
        <end position="38"/>
    </location>
</feature>
<feature type="coiled-coil region" evidence="1">
    <location>
        <begin position="231"/>
        <end position="265"/>
    </location>
</feature>